<dbReference type="AlphaFoldDB" id="A0A6C0RJL5"/>
<gene>
    <name evidence="1" type="ORF">G0Q07_19600</name>
</gene>
<proteinExistence type="predicted"/>
<dbReference type="EMBL" id="CP048409">
    <property type="protein sequence ID" value="QIA09773.1"/>
    <property type="molecule type" value="Genomic_DNA"/>
</dbReference>
<dbReference type="RefSeq" id="WP_163348742.1">
    <property type="nucleotide sequence ID" value="NZ_CP048409.1"/>
</dbReference>
<evidence type="ECO:0000313" key="2">
    <source>
        <dbReference type="Proteomes" id="UP000474630"/>
    </source>
</evidence>
<dbReference type="KEGG" id="drc:G0Q07_19600"/>
<reference evidence="1 2" key="1">
    <citation type="submission" date="2020-02" db="EMBL/GenBank/DDBJ databases">
        <title>Genome sequencing for Draconibacterium sp. strain M1.</title>
        <authorList>
            <person name="Park S.-J."/>
        </authorList>
    </citation>
    <scope>NUCLEOTIDE SEQUENCE [LARGE SCALE GENOMIC DNA]</scope>
    <source>
        <strain evidence="1 2">M1</strain>
    </source>
</reference>
<dbReference type="Proteomes" id="UP000474630">
    <property type="component" value="Chromosome"/>
</dbReference>
<sequence>MKKVIIILSIFLFTSCGVGSYYEYSASFMFFDELGKDLFTDSLDLTDFHITSMRGIAEIAHVDTLEGITVIDMYLNPDDGLMEGLFHFKDDVDTITVSYTKNEEEIKSVVYNGVPLETQSSTGNLFHIIK</sequence>
<accession>A0A6C0RJL5</accession>
<evidence type="ECO:0000313" key="1">
    <source>
        <dbReference type="EMBL" id="QIA09773.1"/>
    </source>
</evidence>
<organism evidence="1 2">
    <name type="scientific">Draconibacterium halophilum</name>
    <dbReference type="NCBI Taxonomy" id="2706887"/>
    <lineage>
        <taxon>Bacteria</taxon>
        <taxon>Pseudomonadati</taxon>
        <taxon>Bacteroidota</taxon>
        <taxon>Bacteroidia</taxon>
        <taxon>Marinilabiliales</taxon>
        <taxon>Prolixibacteraceae</taxon>
        <taxon>Draconibacterium</taxon>
    </lineage>
</organism>
<dbReference type="PROSITE" id="PS51257">
    <property type="entry name" value="PROKAR_LIPOPROTEIN"/>
    <property type="match status" value="1"/>
</dbReference>
<protein>
    <recommendedName>
        <fullName evidence="3">Lipoprotein</fullName>
    </recommendedName>
</protein>
<keyword evidence="2" id="KW-1185">Reference proteome</keyword>
<name>A0A6C0RJL5_9BACT</name>
<evidence type="ECO:0008006" key="3">
    <source>
        <dbReference type="Google" id="ProtNLM"/>
    </source>
</evidence>